<evidence type="ECO:0000313" key="1">
    <source>
        <dbReference type="EMBL" id="CAL1395580.1"/>
    </source>
</evidence>
<organism evidence="1 2">
    <name type="scientific">Linum trigynum</name>
    <dbReference type="NCBI Taxonomy" id="586398"/>
    <lineage>
        <taxon>Eukaryota</taxon>
        <taxon>Viridiplantae</taxon>
        <taxon>Streptophyta</taxon>
        <taxon>Embryophyta</taxon>
        <taxon>Tracheophyta</taxon>
        <taxon>Spermatophyta</taxon>
        <taxon>Magnoliopsida</taxon>
        <taxon>eudicotyledons</taxon>
        <taxon>Gunneridae</taxon>
        <taxon>Pentapetalae</taxon>
        <taxon>rosids</taxon>
        <taxon>fabids</taxon>
        <taxon>Malpighiales</taxon>
        <taxon>Linaceae</taxon>
        <taxon>Linum</taxon>
    </lineage>
</organism>
<proteinExistence type="predicted"/>
<dbReference type="Proteomes" id="UP001497516">
    <property type="component" value="Chromosome 6"/>
</dbReference>
<reference evidence="1 2" key="1">
    <citation type="submission" date="2024-04" db="EMBL/GenBank/DDBJ databases">
        <authorList>
            <person name="Fracassetti M."/>
        </authorList>
    </citation>
    <scope>NUCLEOTIDE SEQUENCE [LARGE SCALE GENOMIC DNA]</scope>
</reference>
<protein>
    <submittedName>
        <fullName evidence="1">Uncharacterized protein</fullName>
    </submittedName>
</protein>
<keyword evidence="2" id="KW-1185">Reference proteome</keyword>
<dbReference type="AlphaFoldDB" id="A0AAV2FBD9"/>
<sequence>MCSCFGTRGGGIPNYECVEEYAGAPESGEAATQILNVEIEFHRVTPLLDVVFEVPPMAATPVHSYFNISITMLLAATELLGPQFFEN</sequence>
<accession>A0AAV2FBD9</accession>
<dbReference type="EMBL" id="OZ034819">
    <property type="protein sequence ID" value="CAL1395580.1"/>
    <property type="molecule type" value="Genomic_DNA"/>
</dbReference>
<gene>
    <name evidence="1" type="ORF">LTRI10_LOCUS36005</name>
</gene>
<evidence type="ECO:0000313" key="2">
    <source>
        <dbReference type="Proteomes" id="UP001497516"/>
    </source>
</evidence>
<name>A0AAV2FBD9_9ROSI</name>